<dbReference type="GO" id="GO:0016405">
    <property type="term" value="F:CoA-ligase activity"/>
    <property type="evidence" value="ECO:0007669"/>
    <property type="project" value="TreeGrafter"/>
</dbReference>
<protein>
    <submittedName>
        <fullName evidence="4">Acetyl-CoA synthetase-like protein</fullName>
    </submittedName>
</protein>
<evidence type="ECO:0000256" key="1">
    <source>
        <dbReference type="ARBA" id="ARBA00006432"/>
    </source>
</evidence>
<dbReference type="GO" id="GO:0019748">
    <property type="term" value="P:secondary metabolic process"/>
    <property type="evidence" value="ECO:0007669"/>
    <property type="project" value="TreeGrafter"/>
</dbReference>
<dbReference type="EMBL" id="ML976004">
    <property type="protein sequence ID" value="KAF1946364.1"/>
    <property type="molecule type" value="Genomic_DNA"/>
</dbReference>
<dbReference type="Gene3D" id="3.30.300.30">
    <property type="match status" value="1"/>
</dbReference>
<sequence length="113" mass="12620">MINSPLIKRYSVAPAELEGILLFYPDISDAAVIGILMKSSEQGNEFLRAYIVIKSKSQLGQAERQAYIKARLAGYKKLIRGVRLIDTIPRNASGKTLKNVLKEMARKEISARL</sequence>
<reference evidence="4" key="1">
    <citation type="journal article" date="2020" name="Stud. Mycol.">
        <title>101 Dothideomycetes genomes: a test case for predicting lifestyles and emergence of pathogens.</title>
        <authorList>
            <person name="Haridas S."/>
            <person name="Albert R."/>
            <person name="Binder M."/>
            <person name="Bloem J."/>
            <person name="Labutti K."/>
            <person name="Salamov A."/>
            <person name="Andreopoulos B."/>
            <person name="Baker S."/>
            <person name="Barry K."/>
            <person name="Bills G."/>
            <person name="Bluhm B."/>
            <person name="Cannon C."/>
            <person name="Castanera R."/>
            <person name="Culley D."/>
            <person name="Daum C."/>
            <person name="Ezra D."/>
            <person name="Gonzalez J."/>
            <person name="Henrissat B."/>
            <person name="Kuo A."/>
            <person name="Liang C."/>
            <person name="Lipzen A."/>
            <person name="Lutzoni F."/>
            <person name="Magnuson J."/>
            <person name="Mondo S."/>
            <person name="Nolan M."/>
            <person name="Ohm R."/>
            <person name="Pangilinan J."/>
            <person name="Park H.-J."/>
            <person name="Ramirez L."/>
            <person name="Alfaro M."/>
            <person name="Sun H."/>
            <person name="Tritt A."/>
            <person name="Yoshinaga Y."/>
            <person name="Zwiers L.-H."/>
            <person name="Turgeon B."/>
            <person name="Goodwin S."/>
            <person name="Spatafora J."/>
            <person name="Crous P."/>
            <person name="Grigoriev I."/>
        </authorList>
    </citation>
    <scope>NUCLEOTIDE SEQUENCE</scope>
    <source>
        <strain evidence="4">CBS 161.51</strain>
    </source>
</reference>
<feature type="domain" description="AMP-binding enzyme C-terminal" evidence="3">
    <location>
        <begin position="16"/>
        <end position="95"/>
    </location>
</feature>
<name>A0A6A5T2V5_9PLEO</name>
<dbReference type="PANTHER" id="PTHR24096:SF149">
    <property type="entry name" value="AMP-BINDING DOMAIN-CONTAINING PROTEIN-RELATED"/>
    <property type="match status" value="1"/>
</dbReference>
<evidence type="ECO:0000256" key="2">
    <source>
        <dbReference type="ARBA" id="ARBA00022598"/>
    </source>
</evidence>
<evidence type="ECO:0000259" key="3">
    <source>
        <dbReference type="Pfam" id="PF13193"/>
    </source>
</evidence>
<proteinExistence type="inferred from homology"/>
<organism evidence="4 5">
    <name type="scientific">Clathrospora elynae</name>
    <dbReference type="NCBI Taxonomy" id="706981"/>
    <lineage>
        <taxon>Eukaryota</taxon>
        <taxon>Fungi</taxon>
        <taxon>Dikarya</taxon>
        <taxon>Ascomycota</taxon>
        <taxon>Pezizomycotina</taxon>
        <taxon>Dothideomycetes</taxon>
        <taxon>Pleosporomycetidae</taxon>
        <taxon>Pleosporales</taxon>
        <taxon>Diademaceae</taxon>
        <taxon>Clathrospora</taxon>
    </lineage>
</organism>
<keyword evidence="2" id="KW-0436">Ligase</keyword>
<dbReference type="OrthoDB" id="6509636at2759"/>
<dbReference type="InterPro" id="IPR025110">
    <property type="entry name" value="AMP-bd_C"/>
</dbReference>
<dbReference type="Pfam" id="PF13193">
    <property type="entry name" value="AMP-binding_C"/>
    <property type="match status" value="1"/>
</dbReference>
<dbReference type="SUPFAM" id="SSF56801">
    <property type="entry name" value="Acetyl-CoA synthetase-like"/>
    <property type="match status" value="1"/>
</dbReference>
<evidence type="ECO:0000313" key="4">
    <source>
        <dbReference type="EMBL" id="KAF1946364.1"/>
    </source>
</evidence>
<accession>A0A6A5T2V5</accession>
<gene>
    <name evidence="4" type="ORF">EJ02DRAFT_336466</name>
</gene>
<comment type="similarity">
    <text evidence="1">Belongs to the ATP-dependent AMP-binding enzyme family.</text>
</comment>
<dbReference type="PANTHER" id="PTHR24096">
    <property type="entry name" value="LONG-CHAIN-FATTY-ACID--COA LIGASE"/>
    <property type="match status" value="1"/>
</dbReference>
<evidence type="ECO:0000313" key="5">
    <source>
        <dbReference type="Proteomes" id="UP000800038"/>
    </source>
</evidence>
<dbReference type="AlphaFoldDB" id="A0A6A5T2V5"/>
<dbReference type="Proteomes" id="UP000800038">
    <property type="component" value="Unassembled WGS sequence"/>
</dbReference>
<keyword evidence="5" id="KW-1185">Reference proteome</keyword>
<dbReference type="InterPro" id="IPR045851">
    <property type="entry name" value="AMP-bd_C_sf"/>
</dbReference>